<sequence>MQAVILAAGRGTRMGNIEIPKCLLKFGNTSLIEYQISCLRKIGINDILIVTGFNSELIKQHLGTNVRYIFNEKFESTNNLYSLLKAKEFVKEDFICLHADLLFHKNILQKCFEYNSDLCLAVEKNIRDETIRVQIENRKITRISKTIPMELSSGNFIGMVKFRENIHKLLFTKLLELIEHDNQNAYFVLAIEKMIDSGINVEFIETNNLPWIDIDETHEFEMAQKIFPKLVN</sequence>
<evidence type="ECO:0000256" key="2">
    <source>
        <dbReference type="ARBA" id="ARBA00022695"/>
    </source>
</evidence>
<keyword evidence="1 4" id="KW-0808">Transferase</keyword>
<dbReference type="Gene3D" id="3.90.550.10">
    <property type="entry name" value="Spore Coat Polysaccharide Biosynthesis Protein SpsA, Chain A"/>
    <property type="match status" value="1"/>
</dbReference>
<dbReference type="GO" id="GO:0016779">
    <property type="term" value="F:nucleotidyltransferase activity"/>
    <property type="evidence" value="ECO:0007669"/>
    <property type="project" value="UniProtKB-KW"/>
</dbReference>
<feature type="domain" description="MobA-like NTP transferase" evidence="3">
    <location>
        <begin position="3"/>
        <end position="122"/>
    </location>
</feature>
<evidence type="ECO:0000313" key="4">
    <source>
        <dbReference type="EMBL" id="AIF11077.1"/>
    </source>
</evidence>
<reference evidence="4" key="1">
    <citation type="journal article" date="2014" name="Genome Biol. Evol.">
        <title>Pangenome evidence for extensive interdomain horizontal transfer affecting lineage core and shell genes in uncultured planktonic thaumarchaeota and euryarchaeota.</title>
        <authorList>
            <person name="Deschamps P."/>
            <person name="Zivanovic Y."/>
            <person name="Moreira D."/>
            <person name="Rodriguez-Valera F."/>
            <person name="Lopez-Garcia P."/>
        </authorList>
    </citation>
    <scope>NUCLEOTIDE SEQUENCE</scope>
</reference>
<evidence type="ECO:0000259" key="3">
    <source>
        <dbReference type="Pfam" id="PF12804"/>
    </source>
</evidence>
<organism evidence="4">
    <name type="scientific">uncultured marine thaumarchaeote KM3_49_A08</name>
    <dbReference type="NCBI Taxonomy" id="1456171"/>
    <lineage>
        <taxon>Archaea</taxon>
        <taxon>Nitrososphaerota</taxon>
        <taxon>environmental samples</taxon>
    </lineage>
</organism>
<dbReference type="InterPro" id="IPR050065">
    <property type="entry name" value="GlmU-like"/>
</dbReference>
<evidence type="ECO:0000256" key="1">
    <source>
        <dbReference type="ARBA" id="ARBA00022679"/>
    </source>
</evidence>
<dbReference type="AlphaFoldDB" id="A0A075H9F5"/>
<dbReference type="InterPro" id="IPR025877">
    <property type="entry name" value="MobA-like_NTP_Trfase"/>
</dbReference>
<dbReference type="SUPFAM" id="SSF53448">
    <property type="entry name" value="Nucleotide-diphospho-sugar transferases"/>
    <property type="match status" value="1"/>
</dbReference>
<dbReference type="Pfam" id="PF12804">
    <property type="entry name" value="NTP_transf_3"/>
    <property type="match status" value="1"/>
</dbReference>
<dbReference type="EMBL" id="KF900909">
    <property type="protein sequence ID" value="AIF11077.1"/>
    <property type="molecule type" value="Genomic_DNA"/>
</dbReference>
<dbReference type="InterPro" id="IPR029044">
    <property type="entry name" value="Nucleotide-diphossugar_trans"/>
</dbReference>
<accession>A0A075H9F5</accession>
<dbReference type="PANTHER" id="PTHR43584:SF8">
    <property type="entry name" value="N-ACETYLMURAMATE ALPHA-1-PHOSPHATE URIDYLYLTRANSFERASE"/>
    <property type="match status" value="1"/>
</dbReference>
<name>A0A075H9F5_9ARCH</name>
<keyword evidence="2 4" id="KW-0548">Nucleotidyltransferase</keyword>
<dbReference type="PANTHER" id="PTHR43584">
    <property type="entry name" value="NUCLEOTIDYL TRANSFERASE"/>
    <property type="match status" value="1"/>
</dbReference>
<dbReference type="CDD" id="cd02523">
    <property type="entry name" value="PC_cytidylyltransferase"/>
    <property type="match status" value="1"/>
</dbReference>
<proteinExistence type="predicted"/>
<protein>
    <submittedName>
        <fullName evidence="4">Glucose-1-phosphate cytidylyltransferase (RfbF)</fullName>
    </submittedName>
</protein>